<sequence length="99" mass="11063">VILVPRHPLTGEPWRPPGDDAAVVPLDSGVWAYLAHPGETSPMPATGTLPYGVLRDDYPLPPHPWYPLTPHHRAFKDTLAGLPAIRSPRLRRYHDAYRS</sequence>
<keyword evidence="2" id="KW-1185">Reference proteome</keyword>
<proteinExistence type="predicted"/>
<organism evidence="1 2">
    <name type="scientific">Streptomyces palmae</name>
    <dbReference type="NCBI Taxonomy" id="1701085"/>
    <lineage>
        <taxon>Bacteria</taxon>
        <taxon>Bacillati</taxon>
        <taxon>Actinomycetota</taxon>
        <taxon>Actinomycetes</taxon>
        <taxon>Kitasatosporales</taxon>
        <taxon>Streptomycetaceae</taxon>
        <taxon>Streptomyces</taxon>
    </lineage>
</organism>
<evidence type="ECO:0000313" key="1">
    <source>
        <dbReference type="EMBL" id="TGB02088.1"/>
    </source>
</evidence>
<comment type="caution">
    <text evidence="1">The sequence shown here is derived from an EMBL/GenBank/DDBJ whole genome shotgun (WGS) entry which is preliminary data.</text>
</comment>
<feature type="non-terminal residue" evidence="1">
    <location>
        <position position="1"/>
    </location>
</feature>
<accession>A0A4Z0GWN4</accession>
<evidence type="ECO:0000313" key="2">
    <source>
        <dbReference type="Proteomes" id="UP000297948"/>
    </source>
</evidence>
<dbReference type="EMBL" id="SRID01000212">
    <property type="protein sequence ID" value="TGB02088.1"/>
    <property type="molecule type" value="Genomic_DNA"/>
</dbReference>
<protein>
    <submittedName>
        <fullName evidence="1">Uncharacterized protein</fullName>
    </submittedName>
</protein>
<dbReference type="AlphaFoldDB" id="A0A4Z0GWN4"/>
<name>A0A4Z0GWN4_9ACTN</name>
<reference evidence="1 2" key="1">
    <citation type="submission" date="2019-03" db="EMBL/GenBank/DDBJ databases">
        <authorList>
            <person name="Gonzalez-Pimentel J.L."/>
        </authorList>
    </citation>
    <scope>NUCLEOTIDE SEQUENCE [LARGE SCALE GENOMIC DNA]</scope>
    <source>
        <strain evidence="1 2">JCM 31289</strain>
    </source>
</reference>
<dbReference type="Proteomes" id="UP000297948">
    <property type="component" value="Unassembled WGS sequence"/>
</dbReference>
<gene>
    <name evidence="1" type="ORF">E4099_20750</name>
</gene>